<gene>
    <name evidence="3" type="ORF">CP980_29855</name>
</gene>
<dbReference type="KEGG" id="svn:CP980_29855"/>
<dbReference type="SUPFAM" id="SSF50475">
    <property type="entry name" value="FMN-binding split barrel"/>
    <property type="match status" value="1"/>
</dbReference>
<name>A0A5J6JLQ4_STRVI</name>
<protein>
    <submittedName>
        <fullName evidence="3">Nitroreductase family deazaflavin-dependent oxidoreductase</fullName>
    </submittedName>
</protein>
<sequence>MANTAIDWDHPKDPKQGTWQLDHVKQYVASNGAEGHHWNGTQTLLLTTVGRVSGNAVRTPLIYGEADGRYLIVASKGGDPEHPLWYKNLTAHPEVRIQVGPKVLQGTARTATPEERAAYWPVMVKHWADYDEYQKKTDREIPIVVIEPAGAAA</sequence>
<proteinExistence type="inferred from homology"/>
<dbReference type="GeneID" id="95614752"/>
<evidence type="ECO:0000313" key="3">
    <source>
        <dbReference type="EMBL" id="QEV48726.1"/>
    </source>
</evidence>
<dbReference type="PANTHER" id="PTHR39428:SF3">
    <property type="entry name" value="DEAZAFLAVIN-DEPENDENT NITROREDUCTASE"/>
    <property type="match status" value="1"/>
</dbReference>
<dbReference type="NCBIfam" id="TIGR00026">
    <property type="entry name" value="hi_GC_TIGR00026"/>
    <property type="match status" value="1"/>
</dbReference>
<dbReference type="InterPro" id="IPR004378">
    <property type="entry name" value="F420H2_quin_Rdtase"/>
</dbReference>
<organism evidence="3 4">
    <name type="scientific">Streptomyces vinaceus</name>
    <dbReference type="NCBI Taxonomy" id="1960"/>
    <lineage>
        <taxon>Bacteria</taxon>
        <taxon>Bacillati</taxon>
        <taxon>Actinomycetota</taxon>
        <taxon>Actinomycetes</taxon>
        <taxon>Kitasatosporales</taxon>
        <taxon>Streptomycetaceae</taxon>
        <taxon>Streptomyces</taxon>
    </lineage>
</organism>
<dbReference type="GO" id="GO:0070967">
    <property type="term" value="F:coenzyme F420 binding"/>
    <property type="evidence" value="ECO:0007669"/>
    <property type="project" value="TreeGrafter"/>
</dbReference>
<evidence type="ECO:0000256" key="1">
    <source>
        <dbReference type="ARBA" id="ARBA00008710"/>
    </source>
</evidence>
<dbReference type="Proteomes" id="UP000325563">
    <property type="component" value="Chromosome"/>
</dbReference>
<dbReference type="Gene3D" id="2.30.110.10">
    <property type="entry name" value="Electron Transport, Fmn-binding Protein, Chain A"/>
    <property type="match status" value="1"/>
</dbReference>
<evidence type="ECO:0000256" key="2">
    <source>
        <dbReference type="ARBA" id="ARBA00049106"/>
    </source>
</evidence>
<evidence type="ECO:0000313" key="4">
    <source>
        <dbReference type="Proteomes" id="UP000325563"/>
    </source>
</evidence>
<dbReference type="RefSeq" id="WP_099894171.1">
    <property type="nucleotide sequence ID" value="NZ_BNBW01000003.1"/>
</dbReference>
<dbReference type="AlphaFoldDB" id="A0A5J6JLQ4"/>
<dbReference type="InterPro" id="IPR012349">
    <property type="entry name" value="Split_barrel_FMN-bd"/>
</dbReference>
<comment type="catalytic activity">
    <reaction evidence="2">
        <text>oxidized coenzyme F420-(gamma-L-Glu)(n) + a quinol + H(+) = reduced coenzyme F420-(gamma-L-Glu)(n) + a quinone</text>
        <dbReference type="Rhea" id="RHEA:39663"/>
        <dbReference type="Rhea" id="RHEA-COMP:12939"/>
        <dbReference type="Rhea" id="RHEA-COMP:14378"/>
        <dbReference type="ChEBI" id="CHEBI:15378"/>
        <dbReference type="ChEBI" id="CHEBI:24646"/>
        <dbReference type="ChEBI" id="CHEBI:132124"/>
        <dbReference type="ChEBI" id="CHEBI:133980"/>
        <dbReference type="ChEBI" id="CHEBI:139511"/>
    </reaction>
</comment>
<dbReference type="GO" id="GO:0005886">
    <property type="term" value="C:plasma membrane"/>
    <property type="evidence" value="ECO:0007669"/>
    <property type="project" value="TreeGrafter"/>
</dbReference>
<dbReference type="EMBL" id="CP023692">
    <property type="protein sequence ID" value="QEV48726.1"/>
    <property type="molecule type" value="Genomic_DNA"/>
</dbReference>
<dbReference type="GO" id="GO:0016491">
    <property type="term" value="F:oxidoreductase activity"/>
    <property type="evidence" value="ECO:0007669"/>
    <property type="project" value="InterPro"/>
</dbReference>
<dbReference type="PANTHER" id="PTHR39428">
    <property type="entry name" value="F420H(2)-DEPENDENT QUINONE REDUCTASE RV1261C"/>
    <property type="match status" value="1"/>
</dbReference>
<comment type="similarity">
    <text evidence="1">Belongs to the F420H(2)-dependent quinone reductase family.</text>
</comment>
<accession>A0A5J6JLQ4</accession>
<dbReference type="Pfam" id="PF04075">
    <property type="entry name" value="F420H2_quin_red"/>
    <property type="match status" value="1"/>
</dbReference>
<reference evidence="3 4" key="1">
    <citation type="submission" date="2017-09" db="EMBL/GenBank/DDBJ databases">
        <authorList>
            <person name="Lee N."/>
            <person name="Cho B.-K."/>
        </authorList>
    </citation>
    <scope>NUCLEOTIDE SEQUENCE [LARGE SCALE GENOMIC DNA]</scope>
    <source>
        <strain evidence="3 4">ATCC 27476</strain>
    </source>
</reference>
<keyword evidence="4" id="KW-1185">Reference proteome</keyword>